<protein>
    <submittedName>
        <fullName evidence="7">Sigma-70 family RNA polymerase sigma factor</fullName>
    </submittedName>
</protein>
<dbReference type="InterPro" id="IPR014284">
    <property type="entry name" value="RNA_pol_sigma-70_dom"/>
</dbReference>
<evidence type="ECO:0000256" key="3">
    <source>
        <dbReference type="ARBA" id="ARBA00023082"/>
    </source>
</evidence>
<evidence type="ECO:0000256" key="4">
    <source>
        <dbReference type="ARBA" id="ARBA00023163"/>
    </source>
</evidence>
<gene>
    <name evidence="7" type="ORF">GO493_07145</name>
</gene>
<comment type="similarity">
    <text evidence="1">Belongs to the sigma-70 factor family. ECF subfamily.</text>
</comment>
<dbReference type="NCBIfam" id="TIGR02937">
    <property type="entry name" value="sigma70-ECF"/>
    <property type="match status" value="1"/>
</dbReference>
<evidence type="ECO:0000259" key="6">
    <source>
        <dbReference type="Pfam" id="PF08281"/>
    </source>
</evidence>
<keyword evidence="8" id="KW-1185">Reference proteome</keyword>
<dbReference type="InterPro" id="IPR036388">
    <property type="entry name" value="WH-like_DNA-bd_sf"/>
</dbReference>
<keyword evidence="4" id="KW-0804">Transcription</keyword>
<feature type="domain" description="RNA polymerase sigma factor 70 region 4 type 2" evidence="6">
    <location>
        <begin position="118"/>
        <end position="170"/>
    </location>
</feature>
<dbReference type="GO" id="GO:0016987">
    <property type="term" value="F:sigma factor activity"/>
    <property type="evidence" value="ECO:0007669"/>
    <property type="project" value="UniProtKB-KW"/>
</dbReference>
<keyword evidence="3" id="KW-0731">Sigma factor</keyword>
<dbReference type="GO" id="GO:0006352">
    <property type="term" value="P:DNA-templated transcription initiation"/>
    <property type="evidence" value="ECO:0007669"/>
    <property type="project" value="InterPro"/>
</dbReference>
<feature type="domain" description="RNA polymerase sigma-70 region 2" evidence="5">
    <location>
        <begin position="28"/>
        <end position="82"/>
    </location>
</feature>
<proteinExistence type="inferred from homology"/>
<dbReference type="InterPro" id="IPR013324">
    <property type="entry name" value="RNA_pol_sigma_r3/r4-like"/>
</dbReference>
<dbReference type="InterPro" id="IPR013249">
    <property type="entry name" value="RNA_pol_sigma70_r4_t2"/>
</dbReference>
<comment type="caution">
    <text evidence="7">The sequence shown here is derived from an EMBL/GenBank/DDBJ whole genome shotgun (WGS) entry which is preliminary data.</text>
</comment>
<dbReference type="GO" id="GO:0003677">
    <property type="term" value="F:DNA binding"/>
    <property type="evidence" value="ECO:0007669"/>
    <property type="project" value="InterPro"/>
</dbReference>
<evidence type="ECO:0000313" key="7">
    <source>
        <dbReference type="EMBL" id="MVT08033.1"/>
    </source>
</evidence>
<evidence type="ECO:0000256" key="2">
    <source>
        <dbReference type="ARBA" id="ARBA00023015"/>
    </source>
</evidence>
<evidence type="ECO:0000313" key="8">
    <source>
        <dbReference type="Proteomes" id="UP000461730"/>
    </source>
</evidence>
<dbReference type="Pfam" id="PF08281">
    <property type="entry name" value="Sigma70_r4_2"/>
    <property type="match status" value="1"/>
</dbReference>
<dbReference type="AlphaFoldDB" id="A0A7K1U107"/>
<evidence type="ECO:0000256" key="1">
    <source>
        <dbReference type="ARBA" id="ARBA00010641"/>
    </source>
</evidence>
<dbReference type="Pfam" id="PF04542">
    <property type="entry name" value="Sigma70_r2"/>
    <property type="match status" value="1"/>
</dbReference>
<dbReference type="EMBL" id="WRXN01000002">
    <property type="protein sequence ID" value="MVT08033.1"/>
    <property type="molecule type" value="Genomic_DNA"/>
</dbReference>
<name>A0A7K1U107_9BACT</name>
<dbReference type="PANTHER" id="PTHR43133">
    <property type="entry name" value="RNA POLYMERASE ECF-TYPE SIGMA FACTO"/>
    <property type="match status" value="1"/>
</dbReference>
<evidence type="ECO:0000259" key="5">
    <source>
        <dbReference type="Pfam" id="PF04542"/>
    </source>
</evidence>
<reference evidence="7 8" key="1">
    <citation type="submission" date="2019-12" db="EMBL/GenBank/DDBJ databases">
        <title>Chitinophaga sp. strain ysch24 (GDMCC 1.1355), whole genome shotgun sequence.</title>
        <authorList>
            <person name="Zhang X."/>
        </authorList>
    </citation>
    <scope>NUCLEOTIDE SEQUENCE [LARGE SCALE GENOMIC DNA]</scope>
    <source>
        <strain evidence="8">ysch24</strain>
    </source>
</reference>
<organism evidence="7 8">
    <name type="scientific">Chitinophaga tropicalis</name>
    <dbReference type="NCBI Taxonomy" id="2683588"/>
    <lineage>
        <taxon>Bacteria</taxon>
        <taxon>Pseudomonadati</taxon>
        <taxon>Bacteroidota</taxon>
        <taxon>Chitinophagia</taxon>
        <taxon>Chitinophagales</taxon>
        <taxon>Chitinophagaceae</taxon>
        <taxon>Chitinophaga</taxon>
    </lineage>
</organism>
<dbReference type="RefSeq" id="WP_157305452.1">
    <property type="nucleotide sequence ID" value="NZ_WRXN01000002.1"/>
</dbReference>
<dbReference type="Proteomes" id="UP000461730">
    <property type="component" value="Unassembled WGS sequence"/>
</dbReference>
<sequence length="200" mass="23506">MKHLSDAELLSLAQNDNEKAFETIMYRYNAELYKYVCTRIRSEQDTSDLLQEVFISCWKNRHNITQLKGYLVRAVKYAIIDWQVENRKLLARQAILMEKDEPAAFPVENQLISQEIKEEIEAEVAKMNDTMRQVFVSSRWELKSIREIALEYGLSEQTVKNNLTLALKRIRLRLNNHYLPLLYMLVTLSLQFLNGTTPAF</sequence>
<accession>A0A7K1U107</accession>
<dbReference type="SUPFAM" id="SSF88946">
    <property type="entry name" value="Sigma2 domain of RNA polymerase sigma factors"/>
    <property type="match status" value="1"/>
</dbReference>
<dbReference type="Gene3D" id="1.10.10.10">
    <property type="entry name" value="Winged helix-like DNA-binding domain superfamily/Winged helix DNA-binding domain"/>
    <property type="match status" value="1"/>
</dbReference>
<dbReference type="PANTHER" id="PTHR43133:SF46">
    <property type="entry name" value="RNA POLYMERASE SIGMA-70 FACTOR ECF SUBFAMILY"/>
    <property type="match status" value="1"/>
</dbReference>
<dbReference type="InterPro" id="IPR039425">
    <property type="entry name" value="RNA_pol_sigma-70-like"/>
</dbReference>
<dbReference type="InterPro" id="IPR013325">
    <property type="entry name" value="RNA_pol_sigma_r2"/>
</dbReference>
<keyword evidence="2" id="KW-0805">Transcription regulation</keyword>
<dbReference type="Gene3D" id="1.10.1740.10">
    <property type="match status" value="1"/>
</dbReference>
<dbReference type="InterPro" id="IPR007627">
    <property type="entry name" value="RNA_pol_sigma70_r2"/>
</dbReference>
<dbReference type="SUPFAM" id="SSF88659">
    <property type="entry name" value="Sigma3 and sigma4 domains of RNA polymerase sigma factors"/>
    <property type="match status" value="1"/>
</dbReference>